<reference evidence="9 10" key="1">
    <citation type="journal article" date="2024" name="Nat. Commun.">
        <title>Phylogenomics reveals the evolutionary origins of lichenization in chlorophyte algae.</title>
        <authorList>
            <person name="Puginier C."/>
            <person name="Libourel C."/>
            <person name="Otte J."/>
            <person name="Skaloud P."/>
            <person name="Haon M."/>
            <person name="Grisel S."/>
            <person name="Petersen M."/>
            <person name="Berrin J.G."/>
            <person name="Delaux P.M."/>
            <person name="Dal Grande F."/>
            <person name="Keller J."/>
        </authorList>
    </citation>
    <scope>NUCLEOTIDE SEQUENCE [LARGE SCALE GENOMIC DNA]</scope>
    <source>
        <strain evidence="9 10">SAG 2523</strain>
    </source>
</reference>
<feature type="domain" description="Major facilitator superfamily (MFS) profile" evidence="8">
    <location>
        <begin position="1"/>
        <end position="381"/>
    </location>
</feature>
<evidence type="ECO:0000256" key="4">
    <source>
        <dbReference type="ARBA" id="ARBA00023136"/>
    </source>
</evidence>
<evidence type="ECO:0000256" key="5">
    <source>
        <dbReference type="ARBA" id="ARBA00024362"/>
    </source>
</evidence>
<proteinExistence type="inferred from homology"/>
<dbReference type="PANTHER" id="PTHR11662:SF446">
    <property type="entry name" value="SODIUM-DEPENDENT PHOSPHATE TRANSPORT PROTEIN 1, CHLOROPLASTIC"/>
    <property type="match status" value="1"/>
</dbReference>
<sequence>MLMGLAIWSVISGLTPLVRHVDNPLLWLTVARVALGLAQSCAAPAASAASAQWVPAEKRGRAMSILYGCFNAGSVLSMALTPIFATELGWPSAFRSFAIVGLIWAAVGWKIVPARDYSKKAPAGAVSQEQSPNSNSKAAELSQELQAAGKASTSSVDAVSSHILGAAQGAYSSNAKPRKQEEVIERNWPQILLLCWTHGVIGWGFFIFGTWIPTYLDYLGVTNLKTAGFLSALPWAATATAAVLAGLLADKLQTGLGWSTVRVRRVMQSAATLGPALALVPVALGKDQVSVPLAVACLTGTLALQAFCYAGFHAYLQDVASADAGKLLGLTNSASTSVGIIGNLITGQLAGMHHGYSIMFAITAMLYFGSFCTWNLFMKGAPVRL</sequence>
<dbReference type="Pfam" id="PF07690">
    <property type="entry name" value="MFS_1"/>
    <property type="match status" value="1"/>
</dbReference>
<keyword evidence="10" id="KW-1185">Reference proteome</keyword>
<evidence type="ECO:0000256" key="3">
    <source>
        <dbReference type="ARBA" id="ARBA00022989"/>
    </source>
</evidence>
<comment type="similarity">
    <text evidence="5">Belongs to the major facilitator superfamily. Sodium/anion cotransporter (TC 2.A.1.14) family.</text>
</comment>
<dbReference type="EMBL" id="JALJOV010000263">
    <property type="protein sequence ID" value="KAK9865285.1"/>
    <property type="molecule type" value="Genomic_DNA"/>
</dbReference>
<feature type="chain" id="PRO_5043508851" description="Major facilitator superfamily (MFS) profile domain-containing protein" evidence="7">
    <location>
        <begin position="21"/>
        <end position="385"/>
    </location>
</feature>
<feature type="transmembrane region" description="Helical" evidence="6">
    <location>
        <begin position="92"/>
        <end position="112"/>
    </location>
</feature>
<feature type="transmembrane region" description="Helical" evidence="6">
    <location>
        <begin position="232"/>
        <end position="249"/>
    </location>
</feature>
<evidence type="ECO:0000313" key="9">
    <source>
        <dbReference type="EMBL" id="KAK9865285.1"/>
    </source>
</evidence>
<keyword evidence="4 6" id="KW-0472">Membrane</keyword>
<gene>
    <name evidence="9" type="ORF">WJX84_009778</name>
</gene>
<evidence type="ECO:0000259" key="8">
    <source>
        <dbReference type="PROSITE" id="PS50850"/>
    </source>
</evidence>
<feature type="transmembrane region" description="Helical" evidence="6">
    <location>
        <begin position="191"/>
        <end position="212"/>
    </location>
</feature>
<dbReference type="InterPro" id="IPR011701">
    <property type="entry name" value="MFS"/>
</dbReference>
<feature type="signal peptide" evidence="7">
    <location>
        <begin position="1"/>
        <end position="20"/>
    </location>
</feature>
<feature type="transmembrane region" description="Helical" evidence="6">
    <location>
        <begin position="65"/>
        <end position="86"/>
    </location>
</feature>
<organism evidence="9 10">
    <name type="scientific">Apatococcus fuscideae</name>
    <dbReference type="NCBI Taxonomy" id="2026836"/>
    <lineage>
        <taxon>Eukaryota</taxon>
        <taxon>Viridiplantae</taxon>
        <taxon>Chlorophyta</taxon>
        <taxon>core chlorophytes</taxon>
        <taxon>Trebouxiophyceae</taxon>
        <taxon>Chlorellales</taxon>
        <taxon>Chlorellaceae</taxon>
        <taxon>Apatococcus</taxon>
    </lineage>
</organism>
<dbReference type="InterPro" id="IPR036259">
    <property type="entry name" value="MFS_trans_sf"/>
</dbReference>
<dbReference type="PANTHER" id="PTHR11662">
    <property type="entry name" value="SOLUTE CARRIER FAMILY 17"/>
    <property type="match status" value="1"/>
</dbReference>
<keyword evidence="3 6" id="KW-1133">Transmembrane helix</keyword>
<feature type="transmembrane region" description="Helical" evidence="6">
    <location>
        <begin position="291"/>
        <end position="315"/>
    </location>
</feature>
<dbReference type="AlphaFoldDB" id="A0AAW1T6V4"/>
<keyword evidence="7" id="KW-0732">Signal</keyword>
<evidence type="ECO:0000256" key="2">
    <source>
        <dbReference type="ARBA" id="ARBA00022692"/>
    </source>
</evidence>
<comment type="caution">
    <text evidence="9">The sequence shown here is derived from an EMBL/GenBank/DDBJ whole genome shotgun (WGS) entry which is preliminary data.</text>
</comment>
<dbReference type="InterPro" id="IPR020846">
    <property type="entry name" value="MFS_dom"/>
</dbReference>
<feature type="transmembrane region" description="Helical" evidence="6">
    <location>
        <begin position="327"/>
        <end position="350"/>
    </location>
</feature>
<dbReference type="GO" id="GO:0016020">
    <property type="term" value="C:membrane"/>
    <property type="evidence" value="ECO:0007669"/>
    <property type="project" value="UniProtKB-SubCell"/>
</dbReference>
<keyword evidence="2 6" id="KW-0812">Transmembrane</keyword>
<protein>
    <recommendedName>
        <fullName evidence="8">Major facilitator superfamily (MFS) profile domain-containing protein</fullName>
    </recommendedName>
</protein>
<comment type="subcellular location">
    <subcellularLocation>
        <location evidence="1">Membrane</location>
        <topology evidence="1">Multi-pass membrane protein</topology>
    </subcellularLocation>
</comment>
<dbReference type="GO" id="GO:0022857">
    <property type="term" value="F:transmembrane transporter activity"/>
    <property type="evidence" value="ECO:0007669"/>
    <property type="project" value="InterPro"/>
</dbReference>
<evidence type="ECO:0000256" key="1">
    <source>
        <dbReference type="ARBA" id="ARBA00004141"/>
    </source>
</evidence>
<feature type="transmembrane region" description="Helical" evidence="6">
    <location>
        <begin position="356"/>
        <end position="377"/>
    </location>
</feature>
<dbReference type="Gene3D" id="1.20.1250.20">
    <property type="entry name" value="MFS general substrate transporter like domains"/>
    <property type="match status" value="2"/>
</dbReference>
<evidence type="ECO:0000256" key="7">
    <source>
        <dbReference type="SAM" id="SignalP"/>
    </source>
</evidence>
<dbReference type="PROSITE" id="PS50850">
    <property type="entry name" value="MFS"/>
    <property type="match status" value="1"/>
</dbReference>
<dbReference type="InterPro" id="IPR050382">
    <property type="entry name" value="MFS_Na/Anion_cotransporter"/>
</dbReference>
<dbReference type="SUPFAM" id="SSF103473">
    <property type="entry name" value="MFS general substrate transporter"/>
    <property type="match status" value="1"/>
</dbReference>
<name>A0AAW1T6V4_9CHLO</name>
<feature type="transmembrane region" description="Helical" evidence="6">
    <location>
        <begin position="269"/>
        <end position="285"/>
    </location>
</feature>
<evidence type="ECO:0000256" key="6">
    <source>
        <dbReference type="SAM" id="Phobius"/>
    </source>
</evidence>
<accession>A0AAW1T6V4</accession>
<dbReference type="Proteomes" id="UP001485043">
    <property type="component" value="Unassembled WGS sequence"/>
</dbReference>
<evidence type="ECO:0000313" key="10">
    <source>
        <dbReference type="Proteomes" id="UP001485043"/>
    </source>
</evidence>